<protein>
    <recommendedName>
        <fullName evidence="3">Monomethylamine:corrinoid methyltransferase</fullName>
    </recommendedName>
</protein>
<dbReference type="InterPro" id="IPR036655">
    <property type="entry name" value="MtmB_sf"/>
</dbReference>
<proteinExistence type="predicted"/>
<dbReference type="RefSeq" id="WP_148133978.1">
    <property type="nucleotide sequence ID" value="NZ_CP017634.1"/>
</dbReference>
<dbReference type="KEGG" id="fwa:DCMF_08180"/>
<name>A0A3G1KRK3_FORW1</name>
<accession>A0A3G1KRK3</accession>
<dbReference type="OrthoDB" id="1955833at2"/>
<dbReference type="Gene3D" id="3.20.20.460">
    <property type="entry name" value="Monomethylamine methyltransferase MtmB"/>
    <property type="match status" value="1"/>
</dbReference>
<dbReference type="EMBL" id="CP017634">
    <property type="protein sequence ID" value="ATW24755.1"/>
    <property type="molecule type" value="Genomic_DNA"/>
</dbReference>
<dbReference type="GO" id="GO:0008168">
    <property type="term" value="F:methyltransferase activity"/>
    <property type="evidence" value="ECO:0007669"/>
    <property type="project" value="InterPro"/>
</dbReference>
<gene>
    <name evidence="1" type="ORF">DCMF_08180</name>
</gene>
<evidence type="ECO:0008006" key="3">
    <source>
        <dbReference type="Google" id="ProtNLM"/>
    </source>
</evidence>
<dbReference type="GO" id="GO:0032259">
    <property type="term" value="P:methylation"/>
    <property type="evidence" value="ECO:0007669"/>
    <property type="project" value="InterPro"/>
</dbReference>
<dbReference type="Pfam" id="PF05369">
    <property type="entry name" value="MtmB"/>
    <property type="match status" value="1"/>
</dbReference>
<evidence type="ECO:0000313" key="1">
    <source>
        <dbReference type="EMBL" id="ATW24755.1"/>
    </source>
</evidence>
<reference evidence="1 2" key="1">
    <citation type="submission" date="2016-10" db="EMBL/GenBank/DDBJ databases">
        <title>Complete Genome Sequence of Peptococcaceae strain DCMF.</title>
        <authorList>
            <person name="Edwards R.J."/>
            <person name="Holland S.I."/>
            <person name="Deshpande N.P."/>
            <person name="Wong Y.K."/>
            <person name="Ertan H."/>
            <person name="Manefield M."/>
            <person name="Russell T.L."/>
            <person name="Lee M.J."/>
        </authorList>
    </citation>
    <scope>NUCLEOTIDE SEQUENCE [LARGE SCALE GENOMIC DNA]</scope>
    <source>
        <strain evidence="1 2">DCMF</strain>
    </source>
</reference>
<dbReference type="InterPro" id="IPR008031">
    <property type="entry name" value="MtmB_MeTrfase"/>
</dbReference>
<organism evidence="1 2">
    <name type="scientific">Formimonas warabiya</name>
    <dbReference type="NCBI Taxonomy" id="1761012"/>
    <lineage>
        <taxon>Bacteria</taxon>
        <taxon>Bacillati</taxon>
        <taxon>Bacillota</taxon>
        <taxon>Clostridia</taxon>
        <taxon>Eubacteriales</taxon>
        <taxon>Peptococcaceae</taxon>
        <taxon>Candidatus Formimonas</taxon>
    </lineage>
</organism>
<dbReference type="Proteomes" id="UP000323521">
    <property type="component" value="Chromosome"/>
</dbReference>
<dbReference type="SUPFAM" id="SSF75098">
    <property type="entry name" value="Monomethylamine methyltransferase MtmB"/>
    <property type="match status" value="1"/>
</dbReference>
<sequence>MATAKFWEVISRGESGIPITEKEFDLKVFRTVKRLCQKYNIKFDAENLVPTDEELIDNSFLAAVELLLEVGVLNTDSGKVIEIGRDELFDTLRRAPSAVLLGSGKDQVKLGHRTIEDRVLPIIIGGCGNPVSDDIRYKIYLAYAMDPMIDSIEPLPPYKFRGMMVKAGTPFEIQACLDNISLYRKACLDAGRPGMPIKGKDGVSAIADVATDREDIGYRKSDHFNVYFQPTLKTNYESLNRVAHYNQYGAYVSMTGNGYVGGSAGPIEGAVISSIAEQLASTMIYNTVIGGSCVMETLYPNQTSRQALWGTNLASAAMNKHTHIPGAWASYITTAGPCTDMCLYEIAAATIGTTVMGNNCFGVAPNQGVTPNYCTPMESRFMGEVAYAATKIERAKANDIVKTLVNKYEERFLAKNPPKGKTFHELYDLDTLLPKQEYLDLHQQIWAELETMGLKRF</sequence>
<evidence type="ECO:0000313" key="2">
    <source>
        <dbReference type="Proteomes" id="UP000323521"/>
    </source>
</evidence>
<dbReference type="AlphaFoldDB" id="A0A3G1KRK3"/>
<keyword evidence="2" id="KW-1185">Reference proteome</keyword>